<dbReference type="GO" id="GO:0005634">
    <property type="term" value="C:nucleus"/>
    <property type="evidence" value="ECO:0007669"/>
    <property type="project" value="TreeGrafter"/>
</dbReference>
<evidence type="ECO:0000259" key="20">
    <source>
        <dbReference type="PROSITE" id="PS50006"/>
    </source>
</evidence>
<keyword evidence="14" id="KW-0539">Nucleus</keyword>
<feature type="region of interest" description="Disordered" evidence="19">
    <location>
        <begin position="472"/>
        <end position="499"/>
    </location>
</feature>
<dbReference type="InterPro" id="IPR013083">
    <property type="entry name" value="Znf_RING/FYVE/PHD"/>
</dbReference>
<comment type="subcellular location">
    <subcellularLocation>
        <location evidence="2">Nucleus</location>
        <location evidence="2">PML body</location>
    </subcellularLocation>
</comment>
<dbReference type="PROSITE" id="PS50006">
    <property type="entry name" value="FHA_DOMAIN"/>
    <property type="match status" value="1"/>
</dbReference>
<keyword evidence="10 18" id="KW-0863">Zinc-finger</keyword>
<evidence type="ECO:0000259" key="21">
    <source>
        <dbReference type="PROSITE" id="PS50089"/>
    </source>
</evidence>
<comment type="caution">
    <text evidence="22">The sequence shown here is derived from an EMBL/GenBank/DDBJ whole genome shotgun (WGS) entry which is preliminary data.</text>
</comment>
<dbReference type="InterPro" id="IPR000253">
    <property type="entry name" value="FHA_dom"/>
</dbReference>
<evidence type="ECO:0000256" key="1">
    <source>
        <dbReference type="ARBA" id="ARBA00000900"/>
    </source>
</evidence>
<dbReference type="PROSITE" id="PS50089">
    <property type="entry name" value="ZF_RING_2"/>
    <property type="match status" value="1"/>
</dbReference>
<keyword evidence="15" id="KW-0131">Cell cycle</keyword>
<feature type="compositionally biased region" description="Low complexity" evidence="19">
    <location>
        <begin position="203"/>
        <end position="221"/>
    </location>
</feature>
<evidence type="ECO:0000256" key="12">
    <source>
        <dbReference type="ARBA" id="ARBA00022786"/>
    </source>
</evidence>
<name>A0AAN7YXT9_9MYCE</name>
<dbReference type="SMART" id="SM00240">
    <property type="entry name" value="FHA"/>
    <property type="match status" value="1"/>
</dbReference>
<dbReference type="InterPro" id="IPR052256">
    <property type="entry name" value="E3_ubiquitin-ligase_CHFR"/>
</dbReference>
<dbReference type="InterPro" id="IPR001841">
    <property type="entry name" value="Znf_RING"/>
</dbReference>
<evidence type="ECO:0000256" key="19">
    <source>
        <dbReference type="SAM" id="MobiDB-lite"/>
    </source>
</evidence>
<keyword evidence="7" id="KW-0132">Cell division</keyword>
<evidence type="ECO:0000256" key="4">
    <source>
        <dbReference type="ARBA" id="ARBA00005797"/>
    </source>
</evidence>
<feature type="region of interest" description="Disordered" evidence="19">
    <location>
        <begin position="1"/>
        <end position="20"/>
    </location>
</feature>
<dbReference type="SUPFAM" id="SSF48695">
    <property type="entry name" value="Multiheme cytochromes"/>
    <property type="match status" value="1"/>
</dbReference>
<evidence type="ECO:0000256" key="15">
    <source>
        <dbReference type="ARBA" id="ARBA00023306"/>
    </source>
</evidence>
<dbReference type="CDD" id="cd16503">
    <property type="entry name" value="RING-HC_CHFR"/>
    <property type="match status" value="1"/>
</dbReference>
<keyword evidence="9" id="KW-0479">Metal-binding</keyword>
<keyword evidence="23" id="KW-1185">Reference proteome</keyword>
<dbReference type="GO" id="GO:0016567">
    <property type="term" value="P:protein ubiquitination"/>
    <property type="evidence" value="ECO:0007669"/>
    <property type="project" value="TreeGrafter"/>
</dbReference>
<evidence type="ECO:0000256" key="9">
    <source>
        <dbReference type="ARBA" id="ARBA00022723"/>
    </source>
</evidence>
<proteinExistence type="inferred from homology"/>
<feature type="compositionally biased region" description="Low complexity" evidence="19">
    <location>
        <begin position="303"/>
        <end position="334"/>
    </location>
</feature>
<dbReference type="Gene3D" id="2.60.200.20">
    <property type="match status" value="1"/>
</dbReference>
<dbReference type="PANTHER" id="PTHR16079:SF4">
    <property type="entry name" value="E3 UBIQUITIN-PROTEIN LIGASE CHFR"/>
    <property type="match status" value="1"/>
</dbReference>
<comment type="pathway">
    <text evidence="3">Protein modification; protein ubiquitination.</text>
</comment>
<dbReference type="GO" id="GO:0006511">
    <property type="term" value="P:ubiquitin-dependent protein catabolic process"/>
    <property type="evidence" value="ECO:0007669"/>
    <property type="project" value="TreeGrafter"/>
</dbReference>
<dbReference type="PANTHER" id="PTHR16079">
    <property type="entry name" value="UBIQUITIN LIGASE PROTEIN CHFR"/>
    <property type="match status" value="1"/>
</dbReference>
<feature type="compositionally biased region" description="Acidic residues" evidence="19">
    <location>
        <begin position="481"/>
        <end position="499"/>
    </location>
</feature>
<evidence type="ECO:0000256" key="16">
    <source>
        <dbReference type="ARBA" id="ARBA00029800"/>
    </source>
</evidence>
<evidence type="ECO:0000256" key="6">
    <source>
        <dbReference type="ARBA" id="ARBA00017908"/>
    </source>
</evidence>
<dbReference type="PROSITE" id="PS00518">
    <property type="entry name" value="ZF_RING_1"/>
    <property type="match status" value="1"/>
</dbReference>
<sequence>MVELDTTVVNDDDRNTSSLTEETSNAWGRLLSLNTIFPHVEIVDDDCAFGRNSTCQVVFTDKKISSKHCRVYRKKNEGQVDYSFYLDDYSSNGTFVNRKRVGKGNTVPIVNGNEISLSTTIEQSDPTRVVYIFYDLEKLRREEEEERKKENEESGFTLVADDLPNEISVLSDMSPIKKQNSNLSTNSDKSDTIATTTTSTILNRSSSNSSIKDDANINNNNGKLKRKSSEMDNTDEDIIKKKTNTNNATIDVNKNNENNNNNVSMDVEKPPQPSTTKPIDNDNKNNNESDVSMSDENESKQPTTTNDSTTKTTATTTGTPTKPNDNNNNNNNNNNDDENGDNNSAPTKATTTTTTTTTAKPTPTKKEIDIEETIGENLICGICQDIIHKCLTLIPCMHNFCICCYGNWRANSMDCPQCRQSVKSAQKNHAINNLIELYLKKNPEKVRDPEELESMDKNCKITDEMLKNGSLNKSSRKYDNDEYEDDESYEDEEYYSDEDEEEGDKFIPTKCAFCYPNLPNQVTGYQCPVSPTNATYATQTKHLNCANCHKLFPKEPIEPEGIRCGFCKNSFCNLYQACSKGGNFGKMKDLPVNILPIDSLGGNQFEVKILNDYLTKNGKTVRQLYLDILEDIDSNKLIIPTTSNIIMPANPCSEQYRCLGCASHFFSKTLFYYRLSIPKEKLPDHAIRDNCYYGKSCRTQFSKFDHAKKLNHICEQTKF</sequence>
<feature type="domain" description="FHA" evidence="20">
    <location>
        <begin position="47"/>
        <end position="101"/>
    </location>
</feature>
<feature type="compositionally biased region" description="Low complexity" evidence="19">
    <location>
        <begin position="253"/>
        <end position="262"/>
    </location>
</feature>
<dbReference type="Gene3D" id="3.30.40.10">
    <property type="entry name" value="Zinc/RING finger domain, C3HC4 (zinc finger)"/>
    <property type="match status" value="1"/>
</dbReference>
<protein>
    <recommendedName>
        <fullName evidence="6">E3 ubiquitin-protein ligase CHFR</fullName>
        <ecNumber evidence="5">2.3.2.27</ecNumber>
    </recommendedName>
    <alternativeName>
        <fullName evidence="17">Checkpoint with forkhead and RING finger domains protein</fullName>
    </alternativeName>
    <alternativeName>
        <fullName evidence="16">RING-type E3 ubiquitin transferase CHFR</fullName>
    </alternativeName>
</protein>
<evidence type="ECO:0000313" key="23">
    <source>
        <dbReference type="Proteomes" id="UP001344447"/>
    </source>
</evidence>
<organism evidence="22 23">
    <name type="scientific">Dictyostelium firmibasis</name>
    <dbReference type="NCBI Taxonomy" id="79012"/>
    <lineage>
        <taxon>Eukaryota</taxon>
        <taxon>Amoebozoa</taxon>
        <taxon>Evosea</taxon>
        <taxon>Eumycetozoa</taxon>
        <taxon>Dictyostelia</taxon>
        <taxon>Dictyosteliales</taxon>
        <taxon>Dictyosteliaceae</taxon>
        <taxon>Dictyostelium</taxon>
    </lineage>
</organism>
<gene>
    <name evidence="22" type="ORF">RB653_004236</name>
</gene>
<keyword evidence="13" id="KW-0862">Zinc</keyword>
<evidence type="ECO:0000256" key="13">
    <source>
        <dbReference type="ARBA" id="ARBA00022833"/>
    </source>
</evidence>
<dbReference type="EC" id="2.3.2.27" evidence="5"/>
<dbReference type="FunFam" id="2.60.200.20:FF:000135">
    <property type="entry name" value="Uncharacterized protein"/>
    <property type="match status" value="1"/>
</dbReference>
<dbReference type="FunFam" id="3.30.40.10:FF:000203">
    <property type="entry name" value="E3 ubiquitin-protein ligase CHFR isoform X1"/>
    <property type="match status" value="1"/>
</dbReference>
<dbReference type="SMART" id="SM00184">
    <property type="entry name" value="RING"/>
    <property type="match status" value="1"/>
</dbReference>
<dbReference type="SUPFAM" id="SSF57850">
    <property type="entry name" value="RING/U-box"/>
    <property type="match status" value="1"/>
</dbReference>
<dbReference type="AlphaFoldDB" id="A0AAN7YXT9"/>
<dbReference type="EMBL" id="JAVFKY010000001">
    <property type="protein sequence ID" value="KAK5582651.1"/>
    <property type="molecule type" value="Genomic_DNA"/>
</dbReference>
<evidence type="ECO:0000256" key="3">
    <source>
        <dbReference type="ARBA" id="ARBA00004906"/>
    </source>
</evidence>
<evidence type="ECO:0000256" key="11">
    <source>
        <dbReference type="ARBA" id="ARBA00022776"/>
    </source>
</evidence>
<dbReference type="InterPro" id="IPR008984">
    <property type="entry name" value="SMAD_FHA_dom_sf"/>
</dbReference>
<evidence type="ECO:0000256" key="14">
    <source>
        <dbReference type="ARBA" id="ARBA00023242"/>
    </source>
</evidence>
<comment type="similarity">
    <text evidence="4">Belongs to the CHFR family.</text>
</comment>
<evidence type="ECO:0000256" key="18">
    <source>
        <dbReference type="PROSITE-ProRule" id="PRU00175"/>
    </source>
</evidence>
<evidence type="ECO:0000256" key="7">
    <source>
        <dbReference type="ARBA" id="ARBA00022618"/>
    </source>
</evidence>
<evidence type="ECO:0000256" key="5">
    <source>
        <dbReference type="ARBA" id="ARBA00012483"/>
    </source>
</evidence>
<dbReference type="Pfam" id="PF17979">
    <property type="entry name" value="zf-CRD"/>
    <property type="match status" value="1"/>
</dbReference>
<dbReference type="GO" id="GO:0051301">
    <property type="term" value="P:cell division"/>
    <property type="evidence" value="ECO:0007669"/>
    <property type="project" value="UniProtKB-KW"/>
</dbReference>
<dbReference type="Pfam" id="PF00498">
    <property type="entry name" value="FHA"/>
    <property type="match status" value="1"/>
</dbReference>
<evidence type="ECO:0000313" key="22">
    <source>
        <dbReference type="EMBL" id="KAK5582651.1"/>
    </source>
</evidence>
<keyword evidence="8" id="KW-0808">Transferase</keyword>
<feature type="domain" description="RING-type" evidence="21">
    <location>
        <begin position="380"/>
        <end position="419"/>
    </location>
</feature>
<comment type="catalytic activity">
    <reaction evidence="1">
        <text>S-ubiquitinyl-[E2 ubiquitin-conjugating enzyme]-L-cysteine + [acceptor protein]-L-lysine = [E2 ubiquitin-conjugating enzyme]-L-cysteine + N(6)-ubiquitinyl-[acceptor protein]-L-lysine.</text>
        <dbReference type="EC" id="2.3.2.27"/>
    </reaction>
</comment>
<dbReference type="GO" id="GO:0008270">
    <property type="term" value="F:zinc ion binding"/>
    <property type="evidence" value="ECO:0007669"/>
    <property type="project" value="UniProtKB-KW"/>
</dbReference>
<dbReference type="InterPro" id="IPR017907">
    <property type="entry name" value="Znf_RING_CS"/>
</dbReference>
<reference evidence="22 23" key="1">
    <citation type="submission" date="2023-11" db="EMBL/GenBank/DDBJ databases">
        <title>Dfirmibasis_genome.</title>
        <authorList>
            <person name="Edelbroek B."/>
            <person name="Kjellin J."/>
            <person name="Jerlstrom-Hultqvist J."/>
            <person name="Soderbom F."/>
        </authorList>
    </citation>
    <scope>NUCLEOTIDE SEQUENCE [LARGE SCALE GENOMIC DNA]</scope>
    <source>
        <strain evidence="22 23">TNS-C-14</strain>
    </source>
</reference>
<evidence type="ECO:0000256" key="2">
    <source>
        <dbReference type="ARBA" id="ARBA00004322"/>
    </source>
</evidence>
<keyword evidence="11" id="KW-0498">Mitosis</keyword>
<dbReference type="SUPFAM" id="SSF49879">
    <property type="entry name" value="SMAD/FHA domain"/>
    <property type="match status" value="1"/>
</dbReference>
<evidence type="ECO:0000256" key="10">
    <source>
        <dbReference type="ARBA" id="ARBA00022771"/>
    </source>
</evidence>
<dbReference type="Proteomes" id="UP001344447">
    <property type="component" value="Unassembled WGS sequence"/>
</dbReference>
<feature type="compositionally biased region" description="Low complexity" evidence="19">
    <location>
        <begin position="341"/>
        <end position="362"/>
    </location>
</feature>
<keyword evidence="12" id="KW-0833">Ubl conjugation pathway</keyword>
<dbReference type="InterPro" id="IPR036280">
    <property type="entry name" value="Multihaem_cyt_sf"/>
</dbReference>
<accession>A0AAN7YXT9</accession>
<feature type="region of interest" description="Disordered" evidence="19">
    <location>
        <begin position="203"/>
        <end position="363"/>
    </location>
</feature>
<evidence type="ECO:0000256" key="8">
    <source>
        <dbReference type="ARBA" id="ARBA00022679"/>
    </source>
</evidence>
<dbReference type="InterPro" id="IPR040909">
    <property type="entry name" value="CHFR_Znf-CRD"/>
</dbReference>
<dbReference type="GO" id="GO:0061630">
    <property type="term" value="F:ubiquitin protein ligase activity"/>
    <property type="evidence" value="ECO:0007669"/>
    <property type="project" value="UniProtKB-EC"/>
</dbReference>
<evidence type="ECO:0000256" key="17">
    <source>
        <dbReference type="ARBA" id="ARBA00031332"/>
    </source>
</evidence>